<name>J3KM28_COCIM</name>
<protein>
    <submittedName>
        <fullName evidence="2">Uncharacterized protein</fullName>
    </submittedName>
</protein>
<dbReference type="Gene3D" id="2.40.70.10">
    <property type="entry name" value="Acid Proteases"/>
    <property type="match status" value="1"/>
</dbReference>
<evidence type="ECO:0000256" key="1">
    <source>
        <dbReference type="SAM" id="MobiDB-lite"/>
    </source>
</evidence>
<reference evidence="3" key="2">
    <citation type="journal article" date="2010" name="Genome Res.">
        <title>Population genomic sequencing of Coccidioides fungi reveals recent hybridization and transposon control.</title>
        <authorList>
            <person name="Neafsey D.E."/>
            <person name="Barker B.M."/>
            <person name="Sharpton T.J."/>
            <person name="Stajich J.E."/>
            <person name="Park D.J."/>
            <person name="Whiston E."/>
            <person name="Hung C.-Y."/>
            <person name="McMahan C."/>
            <person name="White J."/>
            <person name="Sykes S."/>
            <person name="Heiman D."/>
            <person name="Young S."/>
            <person name="Zeng Q."/>
            <person name="Abouelleil A."/>
            <person name="Aftuck L."/>
            <person name="Bessette D."/>
            <person name="Brown A."/>
            <person name="FitzGerald M."/>
            <person name="Lui A."/>
            <person name="Macdonald J.P."/>
            <person name="Priest M."/>
            <person name="Orbach M.J."/>
            <person name="Galgiani J.N."/>
            <person name="Kirkland T.N."/>
            <person name="Cole G.T."/>
            <person name="Birren B.W."/>
            <person name="Henn M.R."/>
            <person name="Taylor J.W."/>
            <person name="Rounsley S.D."/>
        </authorList>
    </citation>
    <scope>GENOME REANNOTATION</scope>
    <source>
        <strain evidence="3">RS</strain>
    </source>
</reference>
<keyword evidence="3" id="KW-1185">Reference proteome</keyword>
<reference evidence="3" key="1">
    <citation type="journal article" date="2009" name="Genome Res.">
        <title>Comparative genomic analyses of the human fungal pathogens Coccidioides and their relatives.</title>
        <authorList>
            <person name="Sharpton T.J."/>
            <person name="Stajich J.E."/>
            <person name="Rounsley S.D."/>
            <person name="Gardner M.J."/>
            <person name="Wortman J.R."/>
            <person name="Jordar V.S."/>
            <person name="Maiti R."/>
            <person name="Kodira C.D."/>
            <person name="Neafsey D.E."/>
            <person name="Zeng Q."/>
            <person name="Hung C.-Y."/>
            <person name="McMahan C."/>
            <person name="Muszewska A."/>
            <person name="Grynberg M."/>
            <person name="Mandel M.A."/>
            <person name="Kellner E.M."/>
            <person name="Barker B.M."/>
            <person name="Galgiani J.N."/>
            <person name="Orbach M.J."/>
            <person name="Kirkland T.N."/>
            <person name="Cole G.T."/>
            <person name="Henn M.R."/>
            <person name="Birren B.W."/>
            <person name="Taylor J.W."/>
        </authorList>
    </citation>
    <scope>NUCLEOTIDE SEQUENCE [LARGE SCALE GENOMIC DNA]</scope>
    <source>
        <strain evidence="3">RS</strain>
    </source>
</reference>
<organism evidence="2 3">
    <name type="scientific">Coccidioides immitis (strain RS)</name>
    <name type="common">Valley fever fungus</name>
    <dbReference type="NCBI Taxonomy" id="246410"/>
    <lineage>
        <taxon>Eukaryota</taxon>
        <taxon>Fungi</taxon>
        <taxon>Dikarya</taxon>
        <taxon>Ascomycota</taxon>
        <taxon>Pezizomycotina</taxon>
        <taxon>Eurotiomycetes</taxon>
        <taxon>Eurotiomycetidae</taxon>
        <taxon>Onygenales</taxon>
        <taxon>Onygenaceae</taxon>
        <taxon>Coccidioides</taxon>
    </lineage>
</organism>
<proteinExistence type="predicted"/>
<evidence type="ECO:0000313" key="3">
    <source>
        <dbReference type="Proteomes" id="UP000001261"/>
    </source>
</evidence>
<dbReference type="VEuPathDB" id="FungiDB:CIMG_12627"/>
<dbReference type="KEGG" id="cim:CIMG_12627"/>
<evidence type="ECO:0000313" key="2">
    <source>
        <dbReference type="EMBL" id="EAS37417.3"/>
    </source>
</evidence>
<accession>J3KM28</accession>
<dbReference type="InterPro" id="IPR021109">
    <property type="entry name" value="Peptidase_aspartic_dom_sf"/>
</dbReference>
<dbReference type="InParanoid" id="J3KM28"/>
<dbReference type="GeneID" id="24164254"/>
<feature type="region of interest" description="Disordered" evidence="1">
    <location>
        <begin position="1"/>
        <end position="28"/>
    </location>
</feature>
<dbReference type="OrthoDB" id="4346369at2759"/>
<dbReference type="Proteomes" id="UP000001261">
    <property type="component" value="Unassembled WGS sequence"/>
</dbReference>
<feature type="compositionally biased region" description="Basic and acidic residues" evidence="1">
    <location>
        <begin position="1"/>
        <end position="23"/>
    </location>
</feature>
<dbReference type="EMBL" id="GG704911">
    <property type="protein sequence ID" value="EAS37417.3"/>
    <property type="molecule type" value="Genomic_DNA"/>
</dbReference>
<gene>
    <name evidence="2" type="ORF">CIMG_12627</name>
</gene>
<dbReference type="AlphaFoldDB" id="J3KM28"/>
<dbReference type="RefSeq" id="XP_001249000.2">
    <property type="nucleotide sequence ID" value="XM_001248999.2"/>
</dbReference>
<sequence length="360" mass="40220">MKDIELINQKKPEIQNKSAEKQRSRYSATDHLSSQICDSTDANELMGQILNGKVKFKSHARVGVSEPVQPELKINSSQLTSKPMVPKSKTAYGMCLLYAPVTINQQELMVLINTGSEINLLSWKYAEMLKLPMENKLNLFLEDLGNLLPVGGATPQKTAEWVPVDTRPEEDEEDMMKTMGIRINNEKVEGQEIEKNREVGSVGSIAGVGAYSDEEKYNSSIGESKSVLSLIRLTSALVNQMNQSEDKNNFASEVWIFQPLLSNPDSVTAHCKHYTCDINSSLIHKPISQSTQLIYTSLNKNYDFVTKKLCQIDIFNCGWDIELSSSEIWRVCTAYKQKANKIKLLASGKSDGSKLEGLDN</sequence>